<keyword evidence="6" id="KW-1278">Translocase</keyword>
<dbReference type="KEGG" id="pswu:SY83_08040"/>
<name>A0A172TGP9_9BACL</name>
<evidence type="ECO:0000259" key="12">
    <source>
        <dbReference type="PROSITE" id="PS50893"/>
    </source>
</evidence>
<keyword evidence="1" id="KW-0813">Transport</keyword>
<keyword evidence="2" id="KW-1003">Cell membrane</keyword>
<dbReference type="STRING" id="1178515.SY83_08040"/>
<protein>
    <recommendedName>
        <fullName evidence="11">Carnitine transport ATP-binding protein OpuCA</fullName>
        <ecNumber evidence="10">7.6.2.9</ecNumber>
    </recommendedName>
</protein>
<dbReference type="InterPro" id="IPR050093">
    <property type="entry name" value="ABC_SmlMolc_Importer"/>
</dbReference>
<accession>A0A172TGP9</accession>
<dbReference type="Proteomes" id="UP000076927">
    <property type="component" value="Chromosome"/>
</dbReference>
<evidence type="ECO:0000256" key="6">
    <source>
        <dbReference type="ARBA" id="ARBA00022967"/>
    </source>
</evidence>
<dbReference type="EMBL" id="CP011388">
    <property type="protein sequence ID" value="ANE46229.1"/>
    <property type="molecule type" value="Genomic_DNA"/>
</dbReference>
<dbReference type="SUPFAM" id="SSF50331">
    <property type="entry name" value="MOP-like"/>
    <property type="match status" value="1"/>
</dbReference>
<dbReference type="PROSITE" id="PS00211">
    <property type="entry name" value="ABC_TRANSPORTER_1"/>
    <property type="match status" value="1"/>
</dbReference>
<dbReference type="GO" id="GO:0015418">
    <property type="term" value="F:ABC-type quaternary ammonium compound transporting activity"/>
    <property type="evidence" value="ECO:0007669"/>
    <property type="project" value="UniProtKB-EC"/>
</dbReference>
<evidence type="ECO:0000313" key="13">
    <source>
        <dbReference type="EMBL" id="ANE46229.1"/>
    </source>
</evidence>
<dbReference type="FunFam" id="3.40.50.300:FF:000425">
    <property type="entry name" value="Probable ABC transporter, ATP-binding subunit"/>
    <property type="match status" value="1"/>
</dbReference>
<dbReference type="Gene3D" id="3.40.50.300">
    <property type="entry name" value="P-loop containing nucleotide triphosphate hydrolases"/>
    <property type="match status" value="1"/>
</dbReference>
<sequence length="355" mass="39680">MPHTYLSIEGIRKSFGSFTALEPIHIEIPKNEFVCLLGPSGCGKTTLLRIIAGLEVPEGGRVTVAGKDITSLPPAKRNAGMMFQSYALFPNLTVAQNVAYGLKEKKMSKGQIQDKVKEVLAMVDLESAMQKYPSQLSGGQQQRVALARAVALSPDFLLLDEPLSALDAKVRQKLRQEIRRLHEQLGMTTIMVTHDQEEALTMADTIVVMNNAQVIQIGTPEEVYERPNSRFVADFIGAVNFIEEHRGQAPRAGVLQSSDSMAIRPEHIRIHLKPEQGSQEAFIENMEFRGAFYRITLRPLTTEGFYADNGIITDVNTTTIKQLGLERNRRVYFRLPQEHIIRFGPIPQIQTEVVV</sequence>
<dbReference type="InterPro" id="IPR017871">
    <property type="entry name" value="ABC_transporter-like_CS"/>
</dbReference>
<keyword evidence="5" id="KW-0067">ATP-binding</keyword>
<evidence type="ECO:0000313" key="14">
    <source>
        <dbReference type="Proteomes" id="UP000076927"/>
    </source>
</evidence>
<dbReference type="InterPro" id="IPR003593">
    <property type="entry name" value="AAA+_ATPase"/>
</dbReference>
<dbReference type="SMART" id="SM00382">
    <property type="entry name" value="AAA"/>
    <property type="match status" value="1"/>
</dbReference>
<evidence type="ECO:0000256" key="7">
    <source>
        <dbReference type="ARBA" id="ARBA00023136"/>
    </source>
</evidence>
<dbReference type="PATRIC" id="fig|1178515.4.peg.1597"/>
<dbReference type="InterPro" id="IPR013611">
    <property type="entry name" value="Transp-assoc_OB_typ2"/>
</dbReference>
<organism evidence="13 14">
    <name type="scientific">Paenibacillus swuensis</name>
    <dbReference type="NCBI Taxonomy" id="1178515"/>
    <lineage>
        <taxon>Bacteria</taxon>
        <taxon>Bacillati</taxon>
        <taxon>Bacillota</taxon>
        <taxon>Bacilli</taxon>
        <taxon>Bacillales</taxon>
        <taxon>Paenibacillaceae</taxon>
        <taxon>Paenibacillus</taxon>
    </lineage>
</organism>
<dbReference type="GO" id="GO:0043190">
    <property type="term" value="C:ATP-binding cassette (ABC) transporter complex"/>
    <property type="evidence" value="ECO:0007669"/>
    <property type="project" value="InterPro"/>
</dbReference>
<evidence type="ECO:0000256" key="3">
    <source>
        <dbReference type="ARBA" id="ARBA00022519"/>
    </source>
</evidence>
<comment type="catalytic activity">
    <reaction evidence="8">
        <text>a quaternary ammonium(out) + ATP + H2O = a quaternary ammonium(in) + ADP + phosphate + H(+)</text>
        <dbReference type="Rhea" id="RHEA:11036"/>
        <dbReference type="ChEBI" id="CHEBI:15377"/>
        <dbReference type="ChEBI" id="CHEBI:15378"/>
        <dbReference type="ChEBI" id="CHEBI:30616"/>
        <dbReference type="ChEBI" id="CHEBI:35267"/>
        <dbReference type="ChEBI" id="CHEBI:43474"/>
        <dbReference type="ChEBI" id="CHEBI:456216"/>
        <dbReference type="EC" id="7.6.2.9"/>
    </reaction>
</comment>
<keyword evidence="14" id="KW-1185">Reference proteome</keyword>
<dbReference type="InterPro" id="IPR003439">
    <property type="entry name" value="ABC_transporter-like_ATP-bd"/>
</dbReference>
<evidence type="ECO:0000256" key="4">
    <source>
        <dbReference type="ARBA" id="ARBA00022741"/>
    </source>
</evidence>
<feature type="domain" description="ABC transporter" evidence="12">
    <location>
        <begin position="6"/>
        <end position="236"/>
    </location>
</feature>
<evidence type="ECO:0000256" key="11">
    <source>
        <dbReference type="ARBA" id="ARBA00070305"/>
    </source>
</evidence>
<dbReference type="NCBIfam" id="TIGR03265">
    <property type="entry name" value="PhnT2"/>
    <property type="match status" value="1"/>
</dbReference>
<reference evidence="13 14" key="1">
    <citation type="submission" date="2015-01" db="EMBL/GenBank/DDBJ databases">
        <title>Paenibacillus swuensis/DY6/whole genome sequencing.</title>
        <authorList>
            <person name="Kim M.K."/>
            <person name="Srinivasan S."/>
            <person name="Lee J.-J."/>
        </authorList>
    </citation>
    <scope>NUCLEOTIDE SEQUENCE [LARGE SCALE GENOMIC DNA]</scope>
    <source>
        <strain evidence="13 14">DY6</strain>
    </source>
</reference>
<dbReference type="PANTHER" id="PTHR42781">
    <property type="entry name" value="SPERMIDINE/PUTRESCINE IMPORT ATP-BINDING PROTEIN POTA"/>
    <property type="match status" value="1"/>
</dbReference>
<evidence type="ECO:0000256" key="2">
    <source>
        <dbReference type="ARBA" id="ARBA00022475"/>
    </source>
</evidence>
<proteinExistence type="predicted"/>
<evidence type="ECO:0000256" key="8">
    <source>
        <dbReference type="ARBA" id="ARBA00052482"/>
    </source>
</evidence>
<dbReference type="InterPro" id="IPR017666">
    <property type="entry name" value="AminoethylPonate_ABC_PhnT2"/>
</dbReference>
<keyword evidence="4" id="KW-0547">Nucleotide-binding</keyword>
<evidence type="ECO:0000256" key="1">
    <source>
        <dbReference type="ARBA" id="ARBA00022448"/>
    </source>
</evidence>
<evidence type="ECO:0000256" key="5">
    <source>
        <dbReference type="ARBA" id="ARBA00022840"/>
    </source>
</evidence>
<dbReference type="PROSITE" id="PS50893">
    <property type="entry name" value="ABC_TRANSPORTER_2"/>
    <property type="match status" value="1"/>
</dbReference>
<dbReference type="RefSeq" id="WP_068605764.1">
    <property type="nucleotide sequence ID" value="NZ_CP011388.1"/>
</dbReference>
<dbReference type="AlphaFoldDB" id="A0A172TGP9"/>
<dbReference type="EC" id="7.6.2.9" evidence="10"/>
<dbReference type="PANTHER" id="PTHR42781:SF5">
    <property type="entry name" value="PUTRESCINE TRANSPORT ATP-BINDING PROTEIN POTG"/>
    <property type="match status" value="1"/>
</dbReference>
<dbReference type="Pfam" id="PF00005">
    <property type="entry name" value="ABC_tran"/>
    <property type="match status" value="1"/>
</dbReference>
<dbReference type="Pfam" id="PF08402">
    <property type="entry name" value="TOBE_2"/>
    <property type="match status" value="1"/>
</dbReference>
<dbReference type="InterPro" id="IPR027417">
    <property type="entry name" value="P-loop_NTPase"/>
</dbReference>
<dbReference type="OrthoDB" id="9802264at2"/>
<dbReference type="GO" id="GO:0016887">
    <property type="term" value="F:ATP hydrolysis activity"/>
    <property type="evidence" value="ECO:0007669"/>
    <property type="project" value="InterPro"/>
</dbReference>
<evidence type="ECO:0000256" key="9">
    <source>
        <dbReference type="ARBA" id="ARBA00063934"/>
    </source>
</evidence>
<dbReference type="InterPro" id="IPR008995">
    <property type="entry name" value="Mo/tungstate-bd_C_term_dom"/>
</dbReference>
<dbReference type="SUPFAM" id="SSF52540">
    <property type="entry name" value="P-loop containing nucleoside triphosphate hydrolases"/>
    <property type="match status" value="1"/>
</dbReference>
<comment type="subunit">
    <text evidence="9">The complex is composed of two ATP-binding proteins (OpuCA), two transmembrane proteins (OpuCB and OpuCD) and a solute-binding protein (OpuCC).</text>
</comment>
<keyword evidence="3" id="KW-0997">Cell inner membrane</keyword>
<evidence type="ECO:0000256" key="10">
    <source>
        <dbReference type="ARBA" id="ARBA00066388"/>
    </source>
</evidence>
<gene>
    <name evidence="13" type="ORF">SY83_08040</name>
</gene>
<dbReference type="GO" id="GO:0005524">
    <property type="term" value="F:ATP binding"/>
    <property type="evidence" value="ECO:0007669"/>
    <property type="project" value="UniProtKB-KW"/>
</dbReference>
<keyword evidence="7" id="KW-0472">Membrane</keyword>